<evidence type="ECO:0000256" key="1">
    <source>
        <dbReference type="SAM" id="MobiDB-lite"/>
    </source>
</evidence>
<accession>A0A6C0KB72</accession>
<sequence length="68" mass="8157">MCCLRSLHFCMLRKFQWYTYILLVATETRRRIACMRAPRPKIPQLPEPESEPEPSATMDEMPPPEFWE</sequence>
<evidence type="ECO:0000313" key="2">
    <source>
        <dbReference type="EMBL" id="QHU15265.1"/>
    </source>
</evidence>
<dbReference type="AlphaFoldDB" id="A0A6C0KB72"/>
<dbReference type="EMBL" id="MN740854">
    <property type="protein sequence ID" value="QHU15265.1"/>
    <property type="molecule type" value="Genomic_DNA"/>
</dbReference>
<proteinExistence type="predicted"/>
<reference evidence="2" key="1">
    <citation type="journal article" date="2020" name="Nature">
        <title>Giant virus diversity and host interactions through global metagenomics.</title>
        <authorList>
            <person name="Schulz F."/>
            <person name="Roux S."/>
            <person name="Paez-Espino D."/>
            <person name="Jungbluth S."/>
            <person name="Walsh D.A."/>
            <person name="Denef V.J."/>
            <person name="McMahon K.D."/>
            <person name="Konstantinidis K.T."/>
            <person name="Eloe-Fadrosh E.A."/>
            <person name="Kyrpides N.C."/>
            <person name="Woyke T."/>
        </authorList>
    </citation>
    <scope>NUCLEOTIDE SEQUENCE</scope>
    <source>
        <strain evidence="2">GVMAG-S-1103017-68</strain>
    </source>
</reference>
<feature type="region of interest" description="Disordered" evidence="1">
    <location>
        <begin position="40"/>
        <end position="68"/>
    </location>
</feature>
<protein>
    <submittedName>
        <fullName evidence="2">Uncharacterized protein</fullName>
    </submittedName>
</protein>
<name>A0A6C0KB72_9ZZZZ</name>
<organism evidence="2">
    <name type="scientific">viral metagenome</name>
    <dbReference type="NCBI Taxonomy" id="1070528"/>
    <lineage>
        <taxon>unclassified sequences</taxon>
        <taxon>metagenomes</taxon>
        <taxon>organismal metagenomes</taxon>
    </lineage>
</organism>